<sequence length="228" mass="25701">MAPRERRPLAVEFDLKLPKLKFPKLANLRGFHVVARASRLSITTMKGEIRTWECDLTDWRDLVSDGQLRILALEFDVPSWAITSEGLTQLQKTLKQQNWGKSRRTLRQQVDFNINGVPTLTLTIQRPTMAEPIRVVFMMEEVTKPRQSPVNEDPKPRTSKFTQEKGETPKPRASKSFMNFAAVSTVGMVAYALVPPPAKFGVLVATAIVNVLIMMDDAHQPCNEAIAM</sequence>
<feature type="compositionally biased region" description="Basic and acidic residues" evidence="1">
    <location>
        <begin position="152"/>
        <end position="170"/>
    </location>
</feature>
<dbReference type="EMBL" id="VJMJ01000087">
    <property type="protein sequence ID" value="KAF0736868.1"/>
    <property type="molecule type" value="Genomic_DNA"/>
</dbReference>
<evidence type="ECO:0000313" key="3">
    <source>
        <dbReference type="Proteomes" id="UP000481153"/>
    </source>
</evidence>
<dbReference type="Proteomes" id="UP000481153">
    <property type="component" value="Unassembled WGS sequence"/>
</dbReference>
<accession>A0A6G0XA28</accession>
<evidence type="ECO:0000256" key="1">
    <source>
        <dbReference type="SAM" id="MobiDB-lite"/>
    </source>
</evidence>
<dbReference type="AlphaFoldDB" id="A0A6G0XA28"/>
<proteinExistence type="predicted"/>
<gene>
    <name evidence="2" type="ORF">Ae201684_007023</name>
</gene>
<evidence type="ECO:0000313" key="2">
    <source>
        <dbReference type="EMBL" id="KAF0736868.1"/>
    </source>
</evidence>
<name>A0A6G0XA28_9STRA</name>
<comment type="caution">
    <text evidence="2">The sequence shown here is derived from an EMBL/GenBank/DDBJ whole genome shotgun (WGS) entry which is preliminary data.</text>
</comment>
<organism evidence="2 3">
    <name type="scientific">Aphanomyces euteiches</name>
    <dbReference type="NCBI Taxonomy" id="100861"/>
    <lineage>
        <taxon>Eukaryota</taxon>
        <taxon>Sar</taxon>
        <taxon>Stramenopiles</taxon>
        <taxon>Oomycota</taxon>
        <taxon>Saprolegniomycetes</taxon>
        <taxon>Saprolegniales</taxon>
        <taxon>Verrucalvaceae</taxon>
        <taxon>Aphanomyces</taxon>
    </lineage>
</organism>
<keyword evidence="3" id="KW-1185">Reference proteome</keyword>
<feature type="region of interest" description="Disordered" evidence="1">
    <location>
        <begin position="144"/>
        <end position="173"/>
    </location>
</feature>
<dbReference type="VEuPathDB" id="FungiDB:AeMF1_017806"/>
<protein>
    <submittedName>
        <fullName evidence="2">Uncharacterized protein</fullName>
    </submittedName>
</protein>
<reference evidence="2 3" key="1">
    <citation type="submission" date="2019-07" db="EMBL/GenBank/DDBJ databases">
        <title>Genomics analysis of Aphanomyces spp. identifies a new class of oomycete effector associated with host adaptation.</title>
        <authorList>
            <person name="Gaulin E."/>
        </authorList>
    </citation>
    <scope>NUCLEOTIDE SEQUENCE [LARGE SCALE GENOMIC DNA]</scope>
    <source>
        <strain evidence="2 3">ATCC 201684</strain>
    </source>
</reference>